<comment type="caution">
    <text evidence="1">The sequence shown here is derived from an EMBL/GenBank/DDBJ whole genome shotgun (WGS) entry which is preliminary data.</text>
</comment>
<keyword evidence="2" id="KW-1185">Reference proteome</keyword>
<name>A0ACC2AEB9_DIPCM</name>
<gene>
    <name evidence="1" type="ORF">O6H91_22G027500</name>
</gene>
<dbReference type="EMBL" id="CM055113">
    <property type="protein sequence ID" value="KAJ7515780.1"/>
    <property type="molecule type" value="Genomic_DNA"/>
</dbReference>
<organism evidence="1 2">
    <name type="scientific">Diphasiastrum complanatum</name>
    <name type="common">Issler's clubmoss</name>
    <name type="synonym">Lycopodium complanatum</name>
    <dbReference type="NCBI Taxonomy" id="34168"/>
    <lineage>
        <taxon>Eukaryota</taxon>
        <taxon>Viridiplantae</taxon>
        <taxon>Streptophyta</taxon>
        <taxon>Embryophyta</taxon>
        <taxon>Tracheophyta</taxon>
        <taxon>Lycopodiopsida</taxon>
        <taxon>Lycopodiales</taxon>
        <taxon>Lycopodiaceae</taxon>
        <taxon>Lycopodioideae</taxon>
        <taxon>Diphasiastrum</taxon>
    </lineage>
</organism>
<dbReference type="Proteomes" id="UP001162992">
    <property type="component" value="Chromosome 22"/>
</dbReference>
<proteinExistence type="predicted"/>
<evidence type="ECO:0000313" key="1">
    <source>
        <dbReference type="EMBL" id="KAJ7515780.1"/>
    </source>
</evidence>
<sequence>MSFRSVDNSLANSAAKKVYPTVASDYELLEVVGHGASATVYRAKCVPFNEEVGIKCVDLEKCNTNLDDIRRETKTMSLIDHPNVVRAYCSFVVDHRLWVVMPYMAGGSCLSIMKAAFPDGFDESIIASILKESLKALEYLHSHGQIHRDVKAGNVLVDANGSVKLGDFGVTACLFDTGDRQRARITFVGTPCWMAPEVMEQLNGYDFKADIWSLGITALELAHGHAPFSKYPPTKVLLLTLQNAPPGLDYDRDKRFSKAFKEMVATCLVKNPAKRPTAEKLLKHAFFKATKSPESIVRRLLEKVPTMSRNPDSLKHIDAARLREKIFPYQEKEEKSQHEYNKEVSSWNFDVEDLKAQAALIHDADDALMLKEDELTKISSCDSSPDSKMSLNRRVPNSQSAEVTSQNGAQLPTDTLLKKAWTVPVKSFEQSGVPLTPVNGSLCMDEDLRLKVNEEIVECNPLRTRAASDPSIFTVSAVSHRSMNELSSSPRPASGGKDGLDRRKGAPVQTKGRFRITSEEMDLVEAEASSERERDLLLQVVELQFRLSTLSDELQGMKLKNLQLEHQLNAIYNKEEEERICREEAEKGIFV</sequence>
<accession>A0ACC2AEB9</accession>
<evidence type="ECO:0000313" key="2">
    <source>
        <dbReference type="Proteomes" id="UP001162992"/>
    </source>
</evidence>
<protein>
    <submittedName>
        <fullName evidence="1">Uncharacterized protein</fullName>
    </submittedName>
</protein>
<reference evidence="2" key="1">
    <citation type="journal article" date="2024" name="Proc. Natl. Acad. Sci. U.S.A.">
        <title>Extraordinary preservation of gene collinearity over three hundred million years revealed in homosporous lycophytes.</title>
        <authorList>
            <person name="Li C."/>
            <person name="Wickell D."/>
            <person name="Kuo L.Y."/>
            <person name="Chen X."/>
            <person name="Nie B."/>
            <person name="Liao X."/>
            <person name="Peng D."/>
            <person name="Ji J."/>
            <person name="Jenkins J."/>
            <person name="Williams M."/>
            <person name="Shu S."/>
            <person name="Plott C."/>
            <person name="Barry K."/>
            <person name="Rajasekar S."/>
            <person name="Grimwood J."/>
            <person name="Han X."/>
            <person name="Sun S."/>
            <person name="Hou Z."/>
            <person name="He W."/>
            <person name="Dai G."/>
            <person name="Sun C."/>
            <person name="Schmutz J."/>
            <person name="Leebens-Mack J.H."/>
            <person name="Li F.W."/>
            <person name="Wang L."/>
        </authorList>
    </citation>
    <scope>NUCLEOTIDE SEQUENCE [LARGE SCALE GENOMIC DNA]</scope>
    <source>
        <strain evidence="2">cv. PW_Plant_1</strain>
    </source>
</reference>